<evidence type="ECO:0000313" key="1">
    <source>
        <dbReference type="EMBL" id="SEA31492.1"/>
    </source>
</evidence>
<dbReference type="AlphaFoldDB" id="A0A1H4A7D5"/>
<gene>
    <name evidence="1" type="ORF">SAMN05660648_02755</name>
</gene>
<accession>A0A1H4A7D5</accession>
<reference evidence="1 2" key="1">
    <citation type="submission" date="2016-10" db="EMBL/GenBank/DDBJ databases">
        <authorList>
            <person name="de Groot N.N."/>
        </authorList>
    </citation>
    <scope>NUCLEOTIDE SEQUENCE [LARGE SCALE GENOMIC DNA]</scope>
    <source>
        <strain evidence="1 2">DSM 2872</strain>
    </source>
</reference>
<protein>
    <submittedName>
        <fullName evidence="1">Uncharacterized protein</fullName>
    </submittedName>
</protein>
<dbReference type="OrthoDB" id="9862775at2"/>
<evidence type="ECO:0000313" key="2">
    <source>
        <dbReference type="Proteomes" id="UP000183469"/>
    </source>
</evidence>
<dbReference type="Proteomes" id="UP000183469">
    <property type="component" value="Unassembled WGS sequence"/>
</dbReference>
<sequence length="120" mass="13947">MKADKIDDYKKCLGSEIYLLNQDYGLRSGCLWNYEYKGKSVVLYPRPFGVDEDTYNDYSDACSNIRHKVKEEETAMSGYMFRREFKSEEEAFAYINGVRMGVDLMIESILGANSKIKMIF</sequence>
<dbReference type="RefSeq" id="WP_074673344.1">
    <property type="nucleotide sequence ID" value="NZ_FNQG01000014.1"/>
</dbReference>
<dbReference type="EMBL" id="FNQG01000014">
    <property type="protein sequence ID" value="SEA31492.1"/>
    <property type="molecule type" value="Genomic_DNA"/>
</dbReference>
<proteinExistence type="predicted"/>
<organism evidence="1 2">
    <name type="scientific">Selenomonas ruminantium</name>
    <dbReference type="NCBI Taxonomy" id="971"/>
    <lineage>
        <taxon>Bacteria</taxon>
        <taxon>Bacillati</taxon>
        <taxon>Bacillota</taxon>
        <taxon>Negativicutes</taxon>
        <taxon>Selenomonadales</taxon>
        <taxon>Selenomonadaceae</taxon>
        <taxon>Selenomonas</taxon>
    </lineage>
</organism>
<name>A0A1H4A7D5_SELRU</name>